<dbReference type="EMBL" id="RBRA01000306">
    <property type="protein sequence ID" value="RMQ18424.1"/>
    <property type="molecule type" value="Genomic_DNA"/>
</dbReference>
<evidence type="ECO:0000313" key="2">
    <source>
        <dbReference type="Proteomes" id="UP000269044"/>
    </source>
</evidence>
<comment type="caution">
    <text evidence="1">The sequence shown here is derived from an EMBL/GenBank/DDBJ whole genome shotgun (WGS) entry which is preliminary data.</text>
</comment>
<dbReference type="AlphaFoldDB" id="A0A3M4JN69"/>
<reference evidence="1 2" key="1">
    <citation type="submission" date="2018-08" db="EMBL/GenBank/DDBJ databases">
        <title>Recombination of ecologically and evolutionarily significant loci maintains genetic cohesion in the Pseudomonas syringae species complex.</title>
        <authorList>
            <person name="Dillon M."/>
            <person name="Thakur S."/>
            <person name="Almeida R.N.D."/>
            <person name="Weir B.S."/>
            <person name="Guttman D.S."/>
        </authorList>
    </citation>
    <scope>NUCLEOTIDE SEQUENCE [LARGE SCALE GENOMIC DNA]</scope>
    <source>
        <strain evidence="1 2">ICMP 13052</strain>
    </source>
</reference>
<proteinExistence type="predicted"/>
<sequence>MYGAQALLNGLGLFGAVYDGAAVGAKGTGTGKAPYTSTVSPDAEAGMPYAHPVKEAGPKGAGTSLERGLAYDNPSNLVQNRVSEIQSQIPANSQGRITMGVAVVEDANGVRSVLVSTSEPRGYLRPGVSLQEGEKVVVGTGHAEADIVSYASANGLKVVDIGATRPVCASCQNVIEPTGANVSTPLKPLPKAKQ</sequence>
<accession>A0A3M4JN69</accession>
<protein>
    <submittedName>
        <fullName evidence="1">Uncharacterized protein</fullName>
    </submittedName>
</protein>
<organism evidence="1 2">
    <name type="scientific">Pseudomonas syringae pv. delphinii</name>
    <dbReference type="NCBI Taxonomy" id="192088"/>
    <lineage>
        <taxon>Bacteria</taxon>
        <taxon>Pseudomonadati</taxon>
        <taxon>Pseudomonadota</taxon>
        <taxon>Gammaproteobacteria</taxon>
        <taxon>Pseudomonadales</taxon>
        <taxon>Pseudomonadaceae</taxon>
        <taxon>Pseudomonas</taxon>
    </lineage>
</organism>
<dbReference type="Proteomes" id="UP000269044">
    <property type="component" value="Unassembled WGS sequence"/>
</dbReference>
<evidence type="ECO:0000313" key="1">
    <source>
        <dbReference type="EMBL" id="RMQ18424.1"/>
    </source>
</evidence>
<name>A0A3M4JN69_9PSED</name>
<gene>
    <name evidence="1" type="ORF">ALQ08_200266</name>
</gene>